<feature type="repeat" description="ANK" evidence="3">
    <location>
        <begin position="425"/>
        <end position="457"/>
    </location>
</feature>
<proteinExistence type="predicted"/>
<dbReference type="GO" id="GO:0010468">
    <property type="term" value="P:regulation of gene expression"/>
    <property type="evidence" value="ECO:0007669"/>
    <property type="project" value="TreeGrafter"/>
</dbReference>
<keyword evidence="2 3" id="KW-0040">ANK repeat</keyword>
<dbReference type="PRINTS" id="PR01415">
    <property type="entry name" value="ANKYRIN"/>
</dbReference>
<dbReference type="Pfam" id="PF12796">
    <property type="entry name" value="Ank_2"/>
    <property type="match status" value="1"/>
</dbReference>
<keyword evidence="1" id="KW-0677">Repeat</keyword>
<evidence type="ECO:0000313" key="5">
    <source>
        <dbReference type="EMBL" id="KAK9700539.1"/>
    </source>
</evidence>
<evidence type="ECO:0000256" key="2">
    <source>
        <dbReference type="ARBA" id="ARBA00023043"/>
    </source>
</evidence>
<dbReference type="SMART" id="SM00248">
    <property type="entry name" value="ANK"/>
    <property type="match status" value="3"/>
</dbReference>
<dbReference type="PROSITE" id="PS50297">
    <property type="entry name" value="ANK_REP_REGION"/>
    <property type="match status" value="2"/>
</dbReference>
<evidence type="ECO:0000256" key="4">
    <source>
        <dbReference type="SAM" id="MobiDB-lite"/>
    </source>
</evidence>
<dbReference type="InterPro" id="IPR002110">
    <property type="entry name" value="Ankyrin_rpt"/>
</dbReference>
<feature type="compositionally biased region" description="Polar residues" evidence="4">
    <location>
        <begin position="156"/>
        <end position="174"/>
    </location>
</feature>
<dbReference type="AlphaFoldDB" id="A0AAW1JBA5"/>
<evidence type="ECO:0000313" key="6">
    <source>
        <dbReference type="Proteomes" id="UP001458880"/>
    </source>
</evidence>
<dbReference type="Gene3D" id="1.25.40.20">
    <property type="entry name" value="Ankyrin repeat-containing domain"/>
    <property type="match status" value="1"/>
</dbReference>
<gene>
    <name evidence="5" type="ORF">QE152_g31172</name>
</gene>
<dbReference type="PANTHER" id="PTHR24124">
    <property type="entry name" value="ANKYRIN REPEAT FAMILY A"/>
    <property type="match status" value="1"/>
</dbReference>
<dbReference type="InterPro" id="IPR036770">
    <property type="entry name" value="Ankyrin_rpt-contain_sf"/>
</dbReference>
<protein>
    <submittedName>
        <fullName evidence="5">Ankyrin repeats (3 copies)</fullName>
    </submittedName>
</protein>
<feature type="compositionally biased region" description="Polar residues" evidence="4">
    <location>
        <begin position="628"/>
        <end position="640"/>
    </location>
</feature>
<dbReference type="Proteomes" id="UP001458880">
    <property type="component" value="Unassembled WGS sequence"/>
</dbReference>
<name>A0AAW1JBA5_POPJA</name>
<dbReference type="EMBL" id="JASPKY010000435">
    <property type="protein sequence ID" value="KAK9700539.1"/>
    <property type="molecule type" value="Genomic_DNA"/>
</dbReference>
<reference evidence="5 6" key="1">
    <citation type="journal article" date="2024" name="BMC Genomics">
        <title>De novo assembly and annotation of Popillia japonica's genome with initial clues to its potential as an invasive pest.</title>
        <authorList>
            <person name="Cucini C."/>
            <person name="Boschi S."/>
            <person name="Funari R."/>
            <person name="Cardaioli E."/>
            <person name="Iannotti N."/>
            <person name="Marturano G."/>
            <person name="Paoli F."/>
            <person name="Bruttini M."/>
            <person name="Carapelli A."/>
            <person name="Frati F."/>
            <person name="Nardi F."/>
        </authorList>
    </citation>
    <scope>NUCLEOTIDE SEQUENCE [LARGE SCALE GENOMIC DNA]</scope>
    <source>
        <strain evidence="5">DMR45628</strain>
    </source>
</reference>
<dbReference type="SUPFAM" id="SSF48403">
    <property type="entry name" value="Ankyrin repeat"/>
    <property type="match status" value="1"/>
</dbReference>
<feature type="repeat" description="ANK" evidence="3">
    <location>
        <begin position="390"/>
        <end position="424"/>
    </location>
</feature>
<feature type="region of interest" description="Disordered" evidence="4">
    <location>
        <begin position="616"/>
        <end position="655"/>
    </location>
</feature>
<sequence length="655" mass="71677">MQLCGYFNQTTNAVDVASRHPSTATHRKMVMTKSAGIHQHQSSVKEIMVPSPGRLMSRRIPELPSLRYGSLGAKSAVSGPLRVSNHYRSETLPRTNSKKVKNVYRDEVSSCKPSRPARRVRFTLPSSDGDTGRSDAEFIPATTIATPTANLTVKRTTAGDSNYPKTRVTPISTRSDSKQGNHHYNNTTIQNNRSQIGYRHSTASSSAFFGETPQFKIIAARSDTGTVPLPLPLSSERIPFVTTANYNNHDRHYYEQHLHKLQQEQEERDLEDTVGVFVPVTASPAVRTRVHPTGKYIRGTLSPTANTAAHAAPTSPGGQLLLRAARDAEDGLLRDVLRRAQLVGITDSDLNATDNSGRTALSYIASNGSVETLDQILQLPNLDPNISDNEGNTPLHFAAQAGQVECLNCMLTRCRGIEIDARNNLGFTPLMKAALQGRNKCAKLLLFAGANPTLRDNGRGLRADQWARFCGRRDNGRGLRADQWARFCGRYVCADVIEKLARQRLLERSASYGNWGSEIEVGSRILMGKVVPVPNIPQQTSHGIKSKLRKVFRTSSGPSHNNDNLSSARLVTQLTSAALCASTPALPSAPNVPPIVKSLIRPLTVPRLQITLVNNNNNENANSNLTNGLSKSQTNINEVESTAPVIKPTRTKKKK</sequence>
<feature type="region of interest" description="Disordered" evidence="4">
    <location>
        <begin position="156"/>
        <end position="183"/>
    </location>
</feature>
<keyword evidence="6" id="KW-1185">Reference proteome</keyword>
<feature type="compositionally biased region" description="Low complexity" evidence="4">
    <location>
        <begin position="616"/>
        <end position="627"/>
    </location>
</feature>
<comment type="caution">
    <text evidence="5">The sequence shown here is derived from an EMBL/GenBank/DDBJ whole genome shotgun (WGS) entry which is preliminary data.</text>
</comment>
<dbReference type="PANTHER" id="PTHR24124:SF14">
    <property type="entry name" value="CHROMOSOME UNDETERMINED SCAFFOLD_25, WHOLE GENOME SHOTGUN SEQUENCE"/>
    <property type="match status" value="1"/>
</dbReference>
<organism evidence="5 6">
    <name type="scientific">Popillia japonica</name>
    <name type="common">Japanese beetle</name>
    <dbReference type="NCBI Taxonomy" id="7064"/>
    <lineage>
        <taxon>Eukaryota</taxon>
        <taxon>Metazoa</taxon>
        <taxon>Ecdysozoa</taxon>
        <taxon>Arthropoda</taxon>
        <taxon>Hexapoda</taxon>
        <taxon>Insecta</taxon>
        <taxon>Pterygota</taxon>
        <taxon>Neoptera</taxon>
        <taxon>Endopterygota</taxon>
        <taxon>Coleoptera</taxon>
        <taxon>Polyphaga</taxon>
        <taxon>Scarabaeiformia</taxon>
        <taxon>Scarabaeidae</taxon>
        <taxon>Rutelinae</taxon>
        <taxon>Popillia</taxon>
    </lineage>
</organism>
<evidence type="ECO:0000256" key="1">
    <source>
        <dbReference type="ARBA" id="ARBA00022737"/>
    </source>
</evidence>
<dbReference type="GO" id="GO:0005634">
    <property type="term" value="C:nucleus"/>
    <property type="evidence" value="ECO:0007669"/>
    <property type="project" value="TreeGrafter"/>
</dbReference>
<evidence type="ECO:0000256" key="3">
    <source>
        <dbReference type="PROSITE-ProRule" id="PRU00023"/>
    </source>
</evidence>
<dbReference type="PROSITE" id="PS50088">
    <property type="entry name" value="ANK_REPEAT"/>
    <property type="match status" value="2"/>
</dbReference>
<accession>A0AAW1JBA5</accession>